<dbReference type="SUPFAM" id="SSF50891">
    <property type="entry name" value="Cyclophilin-like"/>
    <property type="match status" value="1"/>
</dbReference>
<proteinExistence type="predicted"/>
<dbReference type="InterPro" id="IPR025658">
    <property type="entry name" value="Cyclophilin_TM1367"/>
</dbReference>
<reference evidence="2 3" key="1">
    <citation type="submission" date="2019-03" db="EMBL/GenBank/DDBJ databases">
        <title>Metabolic potential of uncultured bacteria and archaea associated with petroleum seepage in deep-sea sediments.</title>
        <authorList>
            <person name="Dong X."/>
            <person name="Hubert C."/>
        </authorList>
    </citation>
    <scope>NUCLEOTIDE SEQUENCE [LARGE SCALE GENOMIC DNA]</scope>
    <source>
        <strain evidence="2">E44_bin3</strain>
    </source>
</reference>
<accession>A0A523TL42</accession>
<comment type="caution">
    <text evidence="2">The sequence shown here is derived from an EMBL/GenBank/DDBJ whole genome shotgun (WGS) entry which is preliminary data.</text>
</comment>
<organism evidence="2 3">
    <name type="scientific">Aerophobetes bacterium</name>
    <dbReference type="NCBI Taxonomy" id="2030807"/>
    <lineage>
        <taxon>Bacteria</taxon>
        <taxon>Candidatus Aerophobota</taxon>
    </lineage>
</organism>
<dbReference type="Pfam" id="PF04126">
    <property type="entry name" value="Cyclophil_like"/>
    <property type="match status" value="1"/>
</dbReference>
<feature type="non-terminal residue" evidence="2">
    <location>
        <position position="1"/>
    </location>
</feature>
<feature type="domain" description="Cyclophilin TM1367-like" evidence="1">
    <location>
        <begin position="1"/>
        <end position="63"/>
    </location>
</feature>
<dbReference type="EMBL" id="SOJT01000030">
    <property type="protein sequence ID" value="TET30619.1"/>
    <property type="molecule type" value="Genomic_DNA"/>
</dbReference>
<name>A0A523TL42_UNCAE</name>
<evidence type="ECO:0000259" key="1">
    <source>
        <dbReference type="Pfam" id="PF04126"/>
    </source>
</evidence>
<protein>
    <recommendedName>
        <fullName evidence="1">Cyclophilin TM1367-like domain-containing protein</fullName>
    </recommendedName>
</protein>
<dbReference type="Proteomes" id="UP000316517">
    <property type="component" value="Unassembled WGS sequence"/>
</dbReference>
<dbReference type="InterPro" id="IPR029000">
    <property type="entry name" value="Cyclophilin-like_dom_sf"/>
</dbReference>
<gene>
    <name evidence="2" type="ORF">E3J68_00505</name>
</gene>
<evidence type="ECO:0000313" key="3">
    <source>
        <dbReference type="Proteomes" id="UP000316517"/>
    </source>
</evidence>
<evidence type="ECO:0000313" key="2">
    <source>
        <dbReference type="EMBL" id="TET30619.1"/>
    </source>
</evidence>
<dbReference type="AlphaFoldDB" id="A0A523TL42"/>
<sequence length="65" mass="7222">EVVEKGDIAFWPPGRAFCIFFGPTPISQGEEIKPASSVIMLGKIEGSLEEFKKVRDGDEIRLEKV</sequence>
<dbReference type="Gene3D" id="2.40.100.20">
    <property type="match status" value="1"/>
</dbReference>